<gene>
    <name evidence="2" type="primary">LOC101862098</name>
</gene>
<protein>
    <submittedName>
        <fullName evidence="2">Uncharacterized protein LOC101862098</fullName>
    </submittedName>
</protein>
<dbReference type="InterPro" id="IPR029375">
    <property type="entry name" value="CFAP141"/>
</dbReference>
<reference evidence="2" key="1">
    <citation type="submission" date="2025-08" db="UniProtKB">
        <authorList>
            <consortium name="RefSeq"/>
        </authorList>
    </citation>
    <scope>IDENTIFICATION</scope>
</reference>
<accession>A0ABM0JFB3</accession>
<organism evidence="1 2">
    <name type="scientific">Aplysia californica</name>
    <name type="common">California sea hare</name>
    <dbReference type="NCBI Taxonomy" id="6500"/>
    <lineage>
        <taxon>Eukaryota</taxon>
        <taxon>Metazoa</taxon>
        <taxon>Spiralia</taxon>
        <taxon>Lophotrochozoa</taxon>
        <taxon>Mollusca</taxon>
        <taxon>Gastropoda</taxon>
        <taxon>Heterobranchia</taxon>
        <taxon>Euthyneura</taxon>
        <taxon>Tectipleura</taxon>
        <taxon>Aplysiida</taxon>
        <taxon>Aplysioidea</taxon>
        <taxon>Aplysiidae</taxon>
        <taxon>Aplysia</taxon>
    </lineage>
</organism>
<sequence>MSKETNLRYEQPHNPSKLYQEYTKNLQANDQLLINDIDQKVLDQRELHDKWFEKSNLKVKAKAYQLGKKQLEQEMKMVAKANLLVRQRALALRIEADQKMYEEELAQMGKTFHKQRV</sequence>
<dbReference type="RefSeq" id="XP_005092386.1">
    <property type="nucleotide sequence ID" value="XM_005092329.3"/>
</dbReference>
<evidence type="ECO:0000313" key="1">
    <source>
        <dbReference type="Proteomes" id="UP000694888"/>
    </source>
</evidence>
<dbReference type="GeneID" id="101862098"/>
<proteinExistence type="predicted"/>
<keyword evidence="1" id="KW-1185">Reference proteome</keyword>
<evidence type="ECO:0000313" key="2">
    <source>
        <dbReference type="RefSeq" id="XP_005092386.1"/>
    </source>
</evidence>
<name>A0ABM0JFB3_APLCA</name>
<dbReference type="Proteomes" id="UP000694888">
    <property type="component" value="Unplaced"/>
</dbReference>
<dbReference type="Pfam" id="PF15104">
    <property type="entry name" value="CFAP141"/>
    <property type="match status" value="1"/>
</dbReference>